<evidence type="ECO:0008006" key="9">
    <source>
        <dbReference type="Google" id="ProtNLM"/>
    </source>
</evidence>
<evidence type="ECO:0000256" key="5">
    <source>
        <dbReference type="ARBA" id="ARBA00023237"/>
    </source>
</evidence>
<name>C4XQP1_SOLM1</name>
<dbReference type="GO" id="GO:0015288">
    <property type="term" value="F:porin activity"/>
    <property type="evidence" value="ECO:0007669"/>
    <property type="project" value="TreeGrafter"/>
</dbReference>
<keyword evidence="4" id="KW-0472">Membrane</keyword>
<dbReference type="InterPro" id="IPR051906">
    <property type="entry name" value="TolC-like"/>
</dbReference>
<protein>
    <recommendedName>
        <fullName evidence="9">Outer membrane protein</fullName>
    </recommendedName>
</protein>
<keyword evidence="2" id="KW-1134">Transmembrane beta strand</keyword>
<gene>
    <name evidence="7" type="ordered locus">DMR_42840</name>
</gene>
<dbReference type="eggNOG" id="COG1538">
    <property type="taxonomic scope" value="Bacteria"/>
</dbReference>
<dbReference type="STRING" id="573370.DMR_42840"/>
<comment type="subcellular location">
    <subcellularLocation>
        <location evidence="1">Cell outer membrane</location>
    </subcellularLocation>
</comment>
<evidence type="ECO:0000313" key="7">
    <source>
        <dbReference type="EMBL" id="BAH77775.1"/>
    </source>
</evidence>
<keyword evidence="8" id="KW-1185">Reference proteome</keyword>
<evidence type="ECO:0000256" key="2">
    <source>
        <dbReference type="ARBA" id="ARBA00022452"/>
    </source>
</evidence>
<feature type="compositionally biased region" description="Low complexity" evidence="6">
    <location>
        <begin position="92"/>
        <end position="112"/>
    </location>
</feature>
<keyword evidence="5" id="KW-0998">Cell outer membrane</keyword>
<dbReference type="PANTHER" id="PTHR30026:SF20">
    <property type="entry name" value="OUTER MEMBRANE PROTEIN TOLC"/>
    <property type="match status" value="1"/>
</dbReference>
<evidence type="ECO:0000256" key="6">
    <source>
        <dbReference type="SAM" id="MobiDB-lite"/>
    </source>
</evidence>
<dbReference type="AlphaFoldDB" id="C4XQP1"/>
<feature type="region of interest" description="Disordered" evidence="6">
    <location>
        <begin position="72"/>
        <end position="112"/>
    </location>
</feature>
<keyword evidence="3" id="KW-0812">Transmembrane</keyword>
<dbReference type="PANTHER" id="PTHR30026">
    <property type="entry name" value="OUTER MEMBRANE PROTEIN TOLC"/>
    <property type="match status" value="1"/>
</dbReference>
<proteinExistence type="predicted"/>
<dbReference type="HOGENOM" id="CLU_471543_0_0_7"/>
<dbReference type="GO" id="GO:0015562">
    <property type="term" value="F:efflux transmembrane transporter activity"/>
    <property type="evidence" value="ECO:0007669"/>
    <property type="project" value="InterPro"/>
</dbReference>
<accession>C4XQP1</accession>
<dbReference type="KEGG" id="dma:DMR_42840"/>
<evidence type="ECO:0000256" key="4">
    <source>
        <dbReference type="ARBA" id="ARBA00023136"/>
    </source>
</evidence>
<organism evidence="7 8">
    <name type="scientific">Solidesulfovibrio magneticus (strain ATCC 700980 / DSM 13731 / RS-1)</name>
    <name type="common">Desulfovibrio magneticus</name>
    <dbReference type="NCBI Taxonomy" id="573370"/>
    <lineage>
        <taxon>Bacteria</taxon>
        <taxon>Pseudomonadati</taxon>
        <taxon>Thermodesulfobacteriota</taxon>
        <taxon>Desulfovibrionia</taxon>
        <taxon>Desulfovibrionales</taxon>
        <taxon>Desulfovibrionaceae</taxon>
        <taxon>Solidesulfovibrio</taxon>
    </lineage>
</organism>
<reference evidence="7 8" key="1">
    <citation type="journal article" date="2009" name="Genome Res.">
        <title>Whole genome sequence of Desulfovibrio magneticus strain RS-1 revealed common gene clusters in magnetotactic bacteria.</title>
        <authorList>
            <person name="Nakazawa H."/>
            <person name="Arakaki A."/>
            <person name="Narita-Yamada S."/>
            <person name="Yashiro I."/>
            <person name="Jinno K."/>
            <person name="Aoki N."/>
            <person name="Tsuruyama A."/>
            <person name="Okamura Y."/>
            <person name="Tanikawa S."/>
            <person name="Fujita N."/>
            <person name="Takeyama H."/>
            <person name="Matsunaga T."/>
        </authorList>
    </citation>
    <scope>NUCLEOTIDE SEQUENCE [LARGE SCALE GENOMIC DNA]</scope>
    <source>
        <strain evidence="8">ATCC 700980 / DSM 13731 / RS-1</strain>
    </source>
</reference>
<dbReference type="EMBL" id="AP010904">
    <property type="protein sequence ID" value="BAH77775.1"/>
    <property type="molecule type" value="Genomic_DNA"/>
</dbReference>
<dbReference type="GO" id="GO:1990281">
    <property type="term" value="C:efflux pump complex"/>
    <property type="evidence" value="ECO:0007669"/>
    <property type="project" value="TreeGrafter"/>
</dbReference>
<dbReference type="Proteomes" id="UP000009071">
    <property type="component" value="Chromosome"/>
</dbReference>
<evidence type="ECO:0000256" key="1">
    <source>
        <dbReference type="ARBA" id="ARBA00004442"/>
    </source>
</evidence>
<sequence length="578" mass="63850">MHEKMRPDGRLSKRVTLDGEERMARKLTCWLGMAASGGNAPLGGKRLLTVALACLLGLCLAMPAMAAPGDRYTKDKTKGATTQPAPTPAPAPVAKAASQPAEPASDDPAPSFSKAAGALALGSTTLRSPADFDECVRVALAQSPLLTKSAIEIESKRLDVGDAYSQYIPTIVMSTTFYLRLPEYKNTAASTAYATALDNPSSDPTQNLYNTINASNAVYAGNSANRNRKKYDLSFSTGAWNPLLTAFDVQAKKEMANIAVLSHLKVIDGGLKRLGVTYLQLGMVETMIAMAKEKEELAQKNLEYVKTRAGLGQGAQLDVRIAETKINMARTEAEKMRTTKSVLLDEMKFIMGIPFVQKIELSLKDAPRQVLEDFNPAGVTDEKLKKHSFALRIHEYEKALQKKNIALSYIHFLPTFSFGFTSVSTLNNTSYKDDTSTLPFMYPNLTLNFPFDWWTKGRDVSRQYKKMTQLSVEGRNQEFTLMSTFQQALAKLRAATSEVKFAESSMELQKLTVQQAQFRFDSGQAEYDAIVKAMGDYLDSKQNMLVKQYDRDSAMLEVRSISGDFQDRYINATMIDSL</sequence>
<evidence type="ECO:0000256" key="3">
    <source>
        <dbReference type="ARBA" id="ARBA00022692"/>
    </source>
</evidence>
<dbReference type="GO" id="GO:0009279">
    <property type="term" value="C:cell outer membrane"/>
    <property type="evidence" value="ECO:0007669"/>
    <property type="project" value="UniProtKB-SubCell"/>
</dbReference>
<evidence type="ECO:0000313" key="8">
    <source>
        <dbReference type="Proteomes" id="UP000009071"/>
    </source>
</evidence>
<dbReference type="SUPFAM" id="SSF56954">
    <property type="entry name" value="Outer membrane efflux proteins (OEP)"/>
    <property type="match status" value="1"/>
</dbReference>
<dbReference type="Gene3D" id="1.20.1600.10">
    <property type="entry name" value="Outer membrane efflux proteins (OEP)"/>
    <property type="match status" value="1"/>
</dbReference>